<name>A0A3S8U1U8_9RHOB</name>
<reference evidence="1 2" key="1">
    <citation type="submission" date="2018-12" db="EMBL/GenBank/DDBJ databases">
        <title>Complete genome sequencing of Tabrizicola sp. K13M18.</title>
        <authorList>
            <person name="Bae J.-W."/>
        </authorList>
    </citation>
    <scope>NUCLEOTIDE SEQUENCE [LARGE SCALE GENOMIC DNA]</scope>
    <source>
        <strain evidence="1 2">K13M18</strain>
    </source>
</reference>
<keyword evidence="2" id="KW-1185">Reference proteome</keyword>
<dbReference type="AlphaFoldDB" id="A0A3S8U1U8"/>
<dbReference type="EMBL" id="CP034328">
    <property type="protein sequence ID" value="AZL57515.1"/>
    <property type="molecule type" value="Genomic_DNA"/>
</dbReference>
<dbReference type="Proteomes" id="UP000282002">
    <property type="component" value="Chromosome"/>
</dbReference>
<dbReference type="KEGG" id="taw:EI545_00840"/>
<protein>
    <submittedName>
        <fullName evidence="1">Uncharacterized protein</fullName>
    </submittedName>
</protein>
<evidence type="ECO:0000313" key="1">
    <source>
        <dbReference type="EMBL" id="AZL57515.1"/>
    </source>
</evidence>
<dbReference type="OrthoDB" id="7864872at2"/>
<dbReference type="RefSeq" id="WP_125323703.1">
    <property type="nucleotide sequence ID" value="NZ_CP034328.1"/>
</dbReference>
<sequence>MIGIPAATFAQGSIRPEEAASITYDAWPDYGPLPEGLELVVAPLFCNDFDALEIMEGLGARGYRGLMRVVTPKLPNQQVVLRELRAHAVRQGITLEMIEEDERHHPARPAVE</sequence>
<accession>A0A3S8U1U8</accession>
<organism evidence="1 2">
    <name type="scientific">Tabrizicola piscis</name>
    <dbReference type="NCBI Taxonomy" id="2494374"/>
    <lineage>
        <taxon>Bacteria</taxon>
        <taxon>Pseudomonadati</taxon>
        <taxon>Pseudomonadota</taxon>
        <taxon>Alphaproteobacteria</taxon>
        <taxon>Rhodobacterales</taxon>
        <taxon>Paracoccaceae</taxon>
        <taxon>Tabrizicola</taxon>
    </lineage>
</organism>
<proteinExistence type="predicted"/>
<gene>
    <name evidence="1" type="ORF">EI545_00840</name>
</gene>
<evidence type="ECO:0000313" key="2">
    <source>
        <dbReference type="Proteomes" id="UP000282002"/>
    </source>
</evidence>